<dbReference type="PANTHER" id="PTHR21737">
    <property type="entry name" value="POLYGLUTAMINE BINDING PROTEIN 1/MARVEL MEMBRANE-ASSOCIATING DOMAIN CONTAINING 3"/>
    <property type="match status" value="1"/>
</dbReference>
<organism evidence="2 3">
    <name type="scientific">Tachysurus vachellii</name>
    <name type="common">Darkbarbel catfish</name>
    <name type="synonym">Pelteobagrus vachellii</name>
    <dbReference type="NCBI Taxonomy" id="175792"/>
    <lineage>
        <taxon>Eukaryota</taxon>
        <taxon>Metazoa</taxon>
        <taxon>Chordata</taxon>
        <taxon>Craniata</taxon>
        <taxon>Vertebrata</taxon>
        <taxon>Euteleostomi</taxon>
        <taxon>Actinopterygii</taxon>
        <taxon>Neopterygii</taxon>
        <taxon>Teleostei</taxon>
        <taxon>Ostariophysi</taxon>
        <taxon>Siluriformes</taxon>
        <taxon>Bagridae</taxon>
        <taxon>Tachysurus</taxon>
    </lineage>
</organism>
<dbReference type="Pfam" id="PF10312">
    <property type="entry name" value="Cactin_mid"/>
    <property type="match status" value="1"/>
</dbReference>
<dbReference type="GO" id="GO:0005681">
    <property type="term" value="C:spliceosomal complex"/>
    <property type="evidence" value="ECO:0007669"/>
    <property type="project" value="TreeGrafter"/>
</dbReference>
<dbReference type="PANTHER" id="PTHR21737:SF6">
    <property type="entry name" value="SPLICING FACTOR CACTIN"/>
    <property type="match status" value="1"/>
</dbReference>
<dbReference type="GO" id="GO:0045824">
    <property type="term" value="P:negative regulation of innate immune response"/>
    <property type="evidence" value="ECO:0007669"/>
    <property type="project" value="TreeGrafter"/>
</dbReference>
<keyword evidence="3" id="KW-1185">Reference proteome</keyword>
<name>A0AA88NZ07_TACVA</name>
<evidence type="ECO:0000313" key="3">
    <source>
        <dbReference type="Proteomes" id="UP001187315"/>
    </source>
</evidence>
<evidence type="ECO:0000259" key="1">
    <source>
        <dbReference type="Pfam" id="PF10312"/>
    </source>
</evidence>
<dbReference type="GO" id="GO:0045292">
    <property type="term" value="P:mRNA cis splicing, via spliceosome"/>
    <property type="evidence" value="ECO:0007669"/>
    <property type="project" value="TreeGrafter"/>
</dbReference>
<gene>
    <name evidence="2" type="ORF">Q7C36_000327</name>
</gene>
<dbReference type="Proteomes" id="UP001187315">
    <property type="component" value="Unassembled WGS sequence"/>
</dbReference>
<feature type="domain" description="Splicing factor cactin central" evidence="1">
    <location>
        <begin position="38"/>
        <end position="83"/>
    </location>
</feature>
<comment type="caution">
    <text evidence="2">The sequence shown here is derived from an EMBL/GenBank/DDBJ whole genome shotgun (WGS) entry which is preliminary data.</text>
</comment>
<dbReference type="GO" id="GO:0005737">
    <property type="term" value="C:cytoplasm"/>
    <property type="evidence" value="ECO:0007669"/>
    <property type="project" value="TreeGrafter"/>
</dbReference>
<accession>A0AA88NZ07</accession>
<dbReference type="AlphaFoldDB" id="A0AA88NZ07"/>
<proteinExistence type="predicted"/>
<sequence>MGWREGYMGYTNEDHLYGDNNLQATFKWQKVGKCLITSGKTYSQLKALNMNIESQIQVRGSNLDIGYWASLMQQVQVYMARARERHQDVLRQKLYKLKQEQGVESGANKSAEDIFARHAKEGMGVTRPSSESKSL</sequence>
<dbReference type="InterPro" id="IPR018816">
    <property type="entry name" value="Cactin_central"/>
</dbReference>
<reference evidence="2" key="1">
    <citation type="submission" date="2023-08" db="EMBL/GenBank/DDBJ databases">
        <title>Pelteobagrus vachellii genome.</title>
        <authorList>
            <person name="Liu H."/>
        </authorList>
    </citation>
    <scope>NUCLEOTIDE SEQUENCE</scope>
    <source>
        <strain evidence="2">PRFRI_2022a</strain>
        <tissue evidence="2">Muscle</tissue>
    </source>
</reference>
<protein>
    <recommendedName>
        <fullName evidence="1">Splicing factor cactin central domain-containing protein</fullName>
    </recommendedName>
</protein>
<dbReference type="EMBL" id="JAVHJS010000001">
    <property type="protein sequence ID" value="KAK2868456.1"/>
    <property type="molecule type" value="Genomic_DNA"/>
</dbReference>
<evidence type="ECO:0000313" key="2">
    <source>
        <dbReference type="EMBL" id="KAK2868456.1"/>
    </source>
</evidence>